<dbReference type="SUPFAM" id="SSF46689">
    <property type="entry name" value="Homeodomain-like"/>
    <property type="match status" value="1"/>
</dbReference>
<gene>
    <name evidence="5" type="ORF">GL300_15370</name>
</gene>
<dbReference type="Gene3D" id="1.10.357.10">
    <property type="entry name" value="Tetracycline Repressor, domain 2"/>
    <property type="match status" value="1"/>
</dbReference>
<comment type="caution">
    <text evidence="5">The sequence shown here is derived from an EMBL/GenBank/DDBJ whole genome shotgun (WGS) entry which is preliminary data.</text>
</comment>
<name>A0A844HQA6_9RHOB</name>
<feature type="DNA-binding region" description="H-T-H motif" evidence="2">
    <location>
        <begin position="43"/>
        <end position="62"/>
    </location>
</feature>
<dbReference type="EMBL" id="WMIG01000009">
    <property type="protein sequence ID" value="MTH60594.1"/>
    <property type="molecule type" value="Genomic_DNA"/>
</dbReference>
<dbReference type="PROSITE" id="PS50977">
    <property type="entry name" value="HTH_TETR_2"/>
    <property type="match status" value="1"/>
</dbReference>
<organism evidence="5 6">
    <name type="scientific">Paracoccus litorisediminis</name>
    <dbReference type="NCBI Taxonomy" id="2006130"/>
    <lineage>
        <taxon>Bacteria</taxon>
        <taxon>Pseudomonadati</taxon>
        <taxon>Pseudomonadota</taxon>
        <taxon>Alphaproteobacteria</taxon>
        <taxon>Rhodobacterales</taxon>
        <taxon>Paracoccaceae</taxon>
        <taxon>Paracoccus</taxon>
    </lineage>
</organism>
<feature type="region of interest" description="Disordered" evidence="3">
    <location>
        <begin position="1"/>
        <end position="20"/>
    </location>
</feature>
<evidence type="ECO:0000256" key="1">
    <source>
        <dbReference type="ARBA" id="ARBA00023125"/>
    </source>
</evidence>
<dbReference type="PRINTS" id="PR00455">
    <property type="entry name" value="HTHTETR"/>
</dbReference>
<dbReference type="GO" id="GO:0000976">
    <property type="term" value="F:transcription cis-regulatory region binding"/>
    <property type="evidence" value="ECO:0007669"/>
    <property type="project" value="TreeGrafter"/>
</dbReference>
<feature type="domain" description="HTH tetR-type" evidence="4">
    <location>
        <begin position="20"/>
        <end position="80"/>
    </location>
</feature>
<evidence type="ECO:0000259" key="4">
    <source>
        <dbReference type="PROSITE" id="PS50977"/>
    </source>
</evidence>
<keyword evidence="6" id="KW-1185">Reference proteome</keyword>
<dbReference type="InterPro" id="IPR050109">
    <property type="entry name" value="HTH-type_TetR-like_transc_reg"/>
</dbReference>
<dbReference type="RefSeq" id="WP_155040539.1">
    <property type="nucleotide sequence ID" value="NZ_JBHGCD010000014.1"/>
</dbReference>
<dbReference type="InterPro" id="IPR009057">
    <property type="entry name" value="Homeodomain-like_sf"/>
</dbReference>
<evidence type="ECO:0000256" key="2">
    <source>
        <dbReference type="PROSITE-ProRule" id="PRU00335"/>
    </source>
</evidence>
<dbReference type="Proteomes" id="UP000449846">
    <property type="component" value="Unassembled WGS sequence"/>
</dbReference>
<dbReference type="PANTHER" id="PTHR30055:SF223">
    <property type="entry name" value="HTH-TYPE TRANSCRIPTIONAL REGULATOR UIDR"/>
    <property type="match status" value="1"/>
</dbReference>
<protein>
    <submittedName>
        <fullName evidence="5">TetR family transcriptional regulator</fullName>
    </submittedName>
</protein>
<proteinExistence type="predicted"/>
<dbReference type="OrthoDB" id="9795011at2"/>
<sequence length="225" mass="24626">MTTTTRRTTRSGRPTKEDSERIASEIETAARDLFVTKGFAATTMEQVIDACGIGKDTLYRRYPTKEALFACIADKARQRALAWFNEADAASPAAPLARVKHLARWFLDANLDEELLALQREALIEAMRARPLVGDDRFTPLLADAVSKAHEAGELCAPDPEFMARQLIAAVVLGPSNEALMGGTTLSTDENRTIWFERAWHLFVNGAASKAPGWQPTPVAPGSRA</sequence>
<evidence type="ECO:0000313" key="6">
    <source>
        <dbReference type="Proteomes" id="UP000449846"/>
    </source>
</evidence>
<accession>A0A844HQA6</accession>
<dbReference type="AlphaFoldDB" id="A0A844HQA6"/>
<dbReference type="PANTHER" id="PTHR30055">
    <property type="entry name" value="HTH-TYPE TRANSCRIPTIONAL REGULATOR RUTR"/>
    <property type="match status" value="1"/>
</dbReference>
<dbReference type="GO" id="GO:0003700">
    <property type="term" value="F:DNA-binding transcription factor activity"/>
    <property type="evidence" value="ECO:0007669"/>
    <property type="project" value="TreeGrafter"/>
</dbReference>
<reference evidence="5 6" key="1">
    <citation type="submission" date="2019-11" db="EMBL/GenBank/DDBJ databases">
        <authorList>
            <person name="Dong K."/>
        </authorList>
    </citation>
    <scope>NUCLEOTIDE SEQUENCE [LARGE SCALE GENOMIC DNA]</scope>
    <source>
        <strain evidence="5 6">NBRC 112902</strain>
    </source>
</reference>
<keyword evidence="1 2" id="KW-0238">DNA-binding</keyword>
<dbReference type="Pfam" id="PF00440">
    <property type="entry name" value="TetR_N"/>
    <property type="match status" value="1"/>
</dbReference>
<evidence type="ECO:0000313" key="5">
    <source>
        <dbReference type="EMBL" id="MTH60594.1"/>
    </source>
</evidence>
<dbReference type="InterPro" id="IPR001647">
    <property type="entry name" value="HTH_TetR"/>
</dbReference>
<evidence type="ECO:0000256" key="3">
    <source>
        <dbReference type="SAM" id="MobiDB-lite"/>
    </source>
</evidence>